<evidence type="ECO:0000313" key="2">
    <source>
        <dbReference type="EMBL" id="MCI45925.1"/>
    </source>
</evidence>
<dbReference type="EMBL" id="LXQA010350516">
    <property type="protein sequence ID" value="MCI45925.1"/>
    <property type="molecule type" value="Genomic_DNA"/>
</dbReference>
<dbReference type="GO" id="GO:0016301">
    <property type="term" value="F:kinase activity"/>
    <property type="evidence" value="ECO:0007669"/>
    <property type="project" value="UniProtKB-KW"/>
</dbReference>
<reference evidence="2 3" key="1">
    <citation type="journal article" date="2018" name="Front. Plant Sci.">
        <title>Red Clover (Trifolium pratense) and Zigzag Clover (T. medium) - A Picture of Genomic Similarities and Differences.</title>
        <authorList>
            <person name="Dluhosova J."/>
            <person name="Istvanek J."/>
            <person name="Nedelnik J."/>
            <person name="Repkova J."/>
        </authorList>
    </citation>
    <scope>NUCLEOTIDE SEQUENCE [LARGE SCALE GENOMIC DNA]</scope>
    <source>
        <strain evidence="3">cv. 10/8</strain>
        <tissue evidence="2">Leaf</tissue>
    </source>
</reference>
<keyword evidence="3" id="KW-1185">Reference proteome</keyword>
<dbReference type="AlphaFoldDB" id="A0A392SDH2"/>
<evidence type="ECO:0000256" key="1">
    <source>
        <dbReference type="SAM" id="MobiDB-lite"/>
    </source>
</evidence>
<accession>A0A392SDH2</accession>
<dbReference type="Proteomes" id="UP000265520">
    <property type="component" value="Unassembled WGS sequence"/>
</dbReference>
<feature type="region of interest" description="Disordered" evidence="1">
    <location>
        <begin position="33"/>
        <end position="59"/>
    </location>
</feature>
<evidence type="ECO:0000313" key="3">
    <source>
        <dbReference type="Proteomes" id="UP000265520"/>
    </source>
</evidence>
<feature type="non-terminal residue" evidence="2">
    <location>
        <position position="59"/>
    </location>
</feature>
<keyword evidence="2" id="KW-0418">Kinase</keyword>
<sequence>MRTITSGNGEMEVFGVKARLFGVVMGIGNWSKDPVDQSGTYYPSSAGSSEGHLDWDPQQ</sequence>
<comment type="caution">
    <text evidence="2">The sequence shown here is derived from an EMBL/GenBank/DDBJ whole genome shotgun (WGS) entry which is preliminary data.</text>
</comment>
<keyword evidence="2" id="KW-0808">Transferase</keyword>
<feature type="compositionally biased region" description="Polar residues" evidence="1">
    <location>
        <begin position="37"/>
        <end position="48"/>
    </location>
</feature>
<name>A0A392SDH2_9FABA</name>
<protein>
    <submittedName>
        <fullName evidence="2">Phosphatidylinositol 4-phosphate 5-kinase 5-like</fullName>
    </submittedName>
</protein>
<organism evidence="2 3">
    <name type="scientific">Trifolium medium</name>
    <dbReference type="NCBI Taxonomy" id="97028"/>
    <lineage>
        <taxon>Eukaryota</taxon>
        <taxon>Viridiplantae</taxon>
        <taxon>Streptophyta</taxon>
        <taxon>Embryophyta</taxon>
        <taxon>Tracheophyta</taxon>
        <taxon>Spermatophyta</taxon>
        <taxon>Magnoliopsida</taxon>
        <taxon>eudicotyledons</taxon>
        <taxon>Gunneridae</taxon>
        <taxon>Pentapetalae</taxon>
        <taxon>rosids</taxon>
        <taxon>fabids</taxon>
        <taxon>Fabales</taxon>
        <taxon>Fabaceae</taxon>
        <taxon>Papilionoideae</taxon>
        <taxon>50 kb inversion clade</taxon>
        <taxon>NPAAA clade</taxon>
        <taxon>Hologalegina</taxon>
        <taxon>IRL clade</taxon>
        <taxon>Trifolieae</taxon>
        <taxon>Trifolium</taxon>
    </lineage>
</organism>
<proteinExistence type="predicted"/>